<comment type="similarity">
    <text evidence="1">Belongs to the short-chain dehydrogenases/reductases (SDR) family.</text>
</comment>
<dbReference type="SUPFAM" id="SSF51735">
    <property type="entry name" value="NAD(P)-binding Rossmann-fold domains"/>
    <property type="match status" value="1"/>
</dbReference>
<proteinExistence type="inferred from homology"/>
<protein>
    <submittedName>
        <fullName evidence="3">SDR family NAD(P)-dependent oxidoreductase</fullName>
    </submittedName>
</protein>
<gene>
    <name evidence="3" type="ORF">ACFQ1E_16060</name>
</gene>
<dbReference type="PRINTS" id="PR00081">
    <property type="entry name" value="GDHRDH"/>
</dbReference>
<dbReference type="PROSITE" id="PS00061">
    <property type="entry name" value="ADH_SHORT"/>
    <property type="match status" value="1"/>
</dbReference>
<dbReference type="PANTHER" id="PTHR43391:SF12">
    <property type="entry name" value="OXIDOREDUCTASE EPHD-RELATED"/>
    <property type="match status" value="1"/>
</dbReference>
<keyword evidence="2" id="KW-0560">Oxidoreductase</keyword>
<dbReference type="InterPro" id="IPR020904">
    <property type="entry name" value="Sc_DH/Rdtase_CS"/>
</dbReference>
<organism evidence="3 4">
    <name type="scientific">Sphingomonas canadensis</name>
    <dbReference type="NCBI Taxonomy" id="1219257"/>
    <lineage>
        <taxon>Bacteria</taxon>
        <taxon>Pseudomonadati</taxon>
        <taxon>Pseudomonadota</taxon>
        <taxon>Alphaproteobacteria</taxon>
        <taxon>Sphingomonadales</taxon>
        <taxon>Sphingomonadaceae</taxon>
        <taxon>Sphingomonas</taxon>
    </lineage>
</organism>
<dbReference type="InterPro" id="IPR036291">
    <property type="entry name" value="NAD(P)-bd_dom_sf"/>
</dbReference>
<sequence>MKDFKDQVAFITGGASGAGLGQAKVFGRAGARIVIADVRADAIASALDELKAEGIAAHGIPLDITDREAYARAADEVEAAFGGPPTLLFNTAGVNSFGPVENTTYDDFDWLIGVNLGGVVNGMVTFVPRMIKAGKPAHIVTVSSMGGFMGSALAAPYSAAKAAVINLMEGYHQSLAKYGIGVSVLCPANIKSNIAEAVRIRPARFGNSGYVETQEAIDSLHSIYQHGMEPEELAGHVRRGIEEGALYIIPYPESKEMLEKHFRNIVDAVLPLEADPEGAKKRTEALMNWAADRARVFMQPKQEG</sequence>
<accession>A0ABW3H8W8</accession>
<evidence type="ECO:0000313" key="3">
    <source>
        <dbReference type="EMBL" id="MFD0947858.1"/>
    </source>
</evidence>
<dbReference type="PANTHER" id="PTHR43391">
    <property type="entry name" value="RETINOL DEHYDROGENASE-RELATED"/>
    <property type="match status" value="1"/>
</dbReference>
<dbReference type="RefSeq" id="WP_264945613.1">
    <property type="nucleotide sequence ID" value="NZ_JAPDRA010000009.1"/>
</dbReference>
<comment type="caution">
    <text evidence="3">The sequence shown here is derived from an EMBL/GenBank/DDBJ whole genome shotgun (WGS) entry which is preliminary data.</text>
</comment>
<dbReference type="CDD" id="cd05233">
    <property type="entry name" value="SDR_c"/>
    <property type="match status" value="1"/>
</dbReference>
<dbReference type="Proteomes" id="UP001596977">
    <property type="component" value="Unassembled WGS sequence"/>
</dbReference>
<evidence type="ECO:0000313" key="4">
    <source>
        <dbReference type="Proteomes" id="UP001596977"/>
    </source>
</evidence>
<keyword evidence="4" id="KW-1185">Reference proteome</keyword>
<evidence type="ECO:0000256" key="2">
    <source>
        <dbReference type="ARBA" id="ARBA00023002"/>
    </source>
</evidence>
<dbReference type="Pfam" id="PF00106">
    <property type="entry name" value="adh_short"/>
    <property type="match status" value="1"/>
</dbReference>
<dbReference type="EMBL" id="JBHTJG010000009">
    <property type="protein sequence ID" value="MFD0947858.1"/>
    <property type="molecule type" value="Genomic_DNA"/>
</dbReference>
<dbReference type="Gene3D" id="3.40.50.720">
    <property type="entry name" value="NAD(P)-binding Rossmann-like Domain"/>
    <property type="match status" value="1"/>
</dbReference>
<reference evidence="4" key="1">
    <citation type="journal article" date="2019" name="Int. J. Syst. Evol. Microbiol.">
        <title>The Global Catalogue of Microorganisms (GCM) 10K type strain sequencing project: providing services to taxonomists for standard genome sequencing and annotation.</title>
        <authorList>
            <consortium name="The Broad Institute Genomics Platform"/>
            <consortium name="The Broad Institute Genome Sequencing Center for Infectious Disease"/>
            <person name="Wu L."/>
            <person name="Ma J."/>
        </authorList>
    </citation>
    <scope>NUCLEOTIDE SEQUENCE [LARGE SCALE GENOMIC DNA]</scope>
    <source>
        <strain evidence="4">CCUG 62982</strain>
    </source>
</reference>
<name>A0ABW3H8W8_9SPHN</name>
<evidence type="ECO:0000256" key="1">
    <source>
        <dbReference type="ARBA" id="ARBA00006484"/>
    </source>
</evidence>
<dbReference type="InterPro" id="IPR002347">
    <property type="entry name" value="SDR_fam"/>
</dbReference>